<evidence type="ECO:0000313" key="1">
    <source>
        <dbReference type="EMBL" id="WDF81700.1"/>
    </source>
</evidence>
<keyword evidence="2" id="KW-1185">Reference proteome</keyword>
<dbReference type="EMBL" id="CP117884">
    <property type="protein sequence ID" value="WDF81700.1"/>
    <property type="molecule type" value="Genomic_DNA"/>
</dbReference>
<evidence type="ECO:0008006" key="3">
    <source>
        <dbReference type="Google" id="ProtNLM"/>
    </source>
</evidence>
<accession>A0ABY7WUU4</accession>
<sequence length="474" mass="54550">MKLDYYKPDQLKAILNYLVDEHPYLAGEITAYADASGFTDISSTDLKKEVRELVAHYRNTYSSAKFTTAWQALFTKHTKQLVDMQLLADAADYATFTWDYAARSLESPSVDGDLGTIMATSKAFIDTLIPKIKTQHHPAVEKTISRKFLKEATSKMGKEWDDAYWFSSAISLASGDKLFAQIRQAIHDATLYGEESTLFFLLKLREHPELEKEVPARAAANDSILRWYLPQLAAKDDQDAMLDMLSTRHQNHSRPMPSDMRDEYFELLQQLKPEAYYHVMIKNMHGHHRFSPSNDFSGWLKAHPDYQERFLADVLQDKAISNIDRISHLIGLKAWPKIADILRSKPERFDTHDRLMLFHEMYAAGLDDSQMLIEFFVAGLGHMRASGADQNEAVLRGLVEIARVAHQEQSVNAAFDQIEALYPRKYTLLDAIPEYREKINSTKLRRSGLDSVARFAFGYPDKWKWWYDDSQDEK</sequence>
<dbReference type="RefSeq" id="WP_274258659.1">
    <property type="nucleotide sequence ID" value="NZ_CP117884.1"/>
</dbReference>
<dbReference type="Proteomes" id="UP001220377">
    <property type="component" value="Chromosome"/>
</dbReference>
<evidence type="ECO:0000313" key="2">
    <source>
        <dbReference type="Proteomes" id="UP001220377"/>
    </source>
</evidence>
<proteinExistence type="predicted"/>
<name>A0ABY7WUU4_9LACO</name>
<gene>
    <name evidence="1" type="ORF">PQ472_07125</name>
</gene>
<reference evidence="1 2" key="1">
    <citation type="submission" date="2023-02" db="EMBL/GenBank/DDBJ databases">
        <title>Genome sequence of Lacticaseibacillus sp. KACC 23028.</title>
        <authorList>
            <person name="Kim S."/>
            <person name="Heo J."/>
            <person name="Kwon S.-W."/>
        </authorList>
    </citation>
    <scope>NUCLEOTIDE SEQUENCE [LARGE SCALE GENOMIC DNA]</scope>
    <source>
        <strain evidence="1 2">KACC 23028</strain>
    </source>
</reference>
<protein>
    <recommendedName>
        <fullName evidence="3">EH signature protein</fullName>
    </recommendedName>
</protein>
<organism evidence="1 2">
    <name type="scientific">Lacticaseibacillus pabuli</name>
    <dbReference type="NCBI Taxonomy" id="3025672"/>
    <lineage>
        <taxon>Bacteria</taxon>
        <taxon>Bacillati</taxon>
        <taxon>Bacillota</taxon>
        <taxon>Bacilli</taxon>
        <taxon>Lactobacillales</taxon>
        <taxon>Lactobacillaceae</taxon>
        <taxon>Lacticaseibacillus</taxon>
    </lineage>
</organism>